<dbReference type="Pfam" id="PF04351">
    <property type="entry name" value="PilP"/>
    <property type="match status" value="1"/>
</dbReference>
<dbReference type="InterPro" id="IPR007446">
    <property type="entry name" value="PilP"/>
</dbReference>
<protein>
    <submittedName>
        <fullName evidence="2">Tfp pilus assembly protein PilP</fullName>
    </submittedName>
</protein>
<sequence>MSIRTWIIVASFLMLMSCDSSTKDDLEDYIHMVKKRNVVFKERKRQFHILNKFNYTGSAGCRDPFRLNIPNNIERISHYPRQFLNDIPLSDLRFVGTLKSGSASWGLIKVQGKRISHVRSGDYIGKDRLEVISIKERLLILERQILTKGKWQRKIISLTLSKGSHT</sequence>
<feature type="chain" id="PRO_5006915173" evidence="1">
    <location>
        <begin position="23"/>
        <end position="166"/>
    </location>
</feature>
<dbReference type="Gene3D" id="2.30.30.830">
    <property type="match status" value="1"/>
</dbReference>
<accession>A0A0W0VY01</accession>
<dbReference type="STRING" id="45067.Llan_0360"/>
<dbReference type="Proteomes" id="UP000054869">
    <property type="component" value="Unassembled WGS sequence"/>
</dbReference>
<dbReference type="PATRIC" id="fig|45067.4.peg.380"/>
<comment type="caution">
    <text evidence="2">The sequence shown here is derived from an EMBL/GenBank/DDBJ whole genome shotgun (WGS) entry which is preliminary data.</text>
</comment>
<dbReference type="eggNOG" id="COG3168">
    <property type="taxonomic scope" value="Bacteria"/>
</dbReference>
<keyword evidence="3" id="KW-1185">Reference proteome</keyword>
<proteinExistence type="predicted"/>
<organism evidence="2 3">
    <name type="scientific">Legionella lansingensis</name>
    <dbReference type="NCBI Taxonomy" id="45067"/>
    <lineage>
        <taxon>Bacteria</taxon>
        <taxon>Pseudomonadati</taxon>
        <taxon>Pseudomonadota</taxon>
        <taxon>Gammaproteobacteria</taxon>
        <taxon>Legionellales</taxon>
        <taxon>Legionellaceae</taxon>
        <taxon>Legionella</taxon>
    </lineage>
</organism>
<feature type="signal peptide" evidence="1">
    <location>
        <begin position="1"/>
        <end position="22"/>
    </location>
</feature>
<evidence type="ECO:0000313" key="3">
    <source>
        <dbReference type="Proteomes" id="UP000054869"/>
    </source>
</evidence>
<evidence type="ECO:0000313" key="2">
    <source>
        <dbReference type="EMBL" id="KTD24798.1"/>
    </source>
</evidence>
<dbReference type="EMBL" id="LNYI01000008">
    <property type="protein sequence ID" value="KTD24798.1"/>
    <property type="molecule type" value="Genomic_DNA"/>
</dbReference>
<gene>
    <name evidence="2" type="primary">pilP</name>
    <name evidence="2" type="ORF">Llan_0360</name>
</gene>
<reference evidence="2 3" key="1">
    <citation type="submission" date="2015-11" db="EMBL/GenBank/DDBJ databases">
        <title>Genomic analysis of 38 Legionella species identifies large and diverse effector repertoires.</title>
        <authorList>
            <person name="Burstein D."/>
            <person name="Amaro F."/>
            <person name="Zusman T."/>
            <person name="Lifshitz Z."/>
            <person name="Cohen O."/>
            <person name="Gilbert J.A."/>
            <person name="Pupko T."/>
            <person name="Shuman H.A."/>
            <person name="Segal G."/>
        </authorList>
    </citation>
    <scope>NUCLEOTIDE SEQUENCE [LARGE SCALE GENOMIC DNA]</scope>
    <source>
        <strain evidence="2 3">ATCC 49751</strain>
    </source>
</reference>
<name>A0A0W0VY01_9GAMM</name>
<keyword evidence="1" id="KW-0732">Signal</keyword>
<dbReference type="AlphaFoldDB" id="A0A0W0VY01"/>
<dbReference type="PROSITE" id="PS51257">
    <property type="entry name" value="PROKAR_LIPOPROTEIN"/>
    <property type="match status" value="1"/>
</dbReference>
<dbReference type="RefSeq" id="WP_081778047.1">
    <property type="nucleotide sequence ID" value="NZ_CAAAJD010000008.1"/>
</dbReference>
<evidence type="ECO:0000256" key="1">
    <source>
        <dbReference type="SAM" id="SignalP"/>
    </source>
</evidence>